<dbReference type="AlphaFoldDB" id="A0AAU8MSD4"/>
<organism evidence="1">
    <name type="scientific">Lysobacter firmicutimachus</name>
    <dbReference type="NCBI Taxonomy" id="1792846"/>
    <lineage>
        <taxon>Bacteria</taxon>
        <taxon>Pseudomonadati</taxon>
        <taxon>Pseudomonadota</taxon>
        <taxon>Gammaproteobacteria</taxon>
        <taxon>Lysobacterales</taxon>
        <taxon>Lysobacteraceae</taxon>
        <taxon>Lysobacter</taxon>
    </lineage>
</organism>
<dbReference type="RefSeq" id="WP_363797788.1">
    <property type="nucleotide sequence ID" value="NZ_CP159925.1"/>
</dbReference>
<gene>
    <name evidence="1" type="ORF">ABU614_21705</name>
</gene>
<proteinExistence type="predicted"/>
<dbReference type="EMBL" id="CP159925">
    <property type="protein sequence ID" value="XCO74937.1"/>
    <property type="molecule type" value="Genomic_DNA"/>
</dbReference>
<sequence>MRLPDTLQPWAPWLIWFDAEIAGVLGDLLLRLHPALGAFRLRAQRGAAEPEGIEDLRRRGSYERLLLSEWALADAAPEEFDRRAAGGEHLFLNPKPVARQVDALTVAVFDAGPSQLGASRLVHAALWILLAQRAQAAGARFLWGVLARPGELHEADSPAALKRLLSARSLTPGGAASARASVEQGADLGRDLQAQWAQALDAAEPSPSERWSVGAHAPGYALGHRVDVVRADADELAVTVAARQARRELRLRLPDPEPSSRLLRGEFERLAASRQKIPAHARLSRQQPPIIAADGRSVATLWAGENAAYVQRLSPPHQSQRLLPPKTARWAKHRHLLAACLSGRHFAGVLTRSQFLDPWQLARWPGLPHPLPQHLNAAPGQARLMQCAEIAGKDDEQRHLLLWSGSRLLCWSARHPRNGRRCDRPGYRLIGENVLGFVALPPQRAFYLQGTGEGVQVRRFDGAGVETLESLPCDGEAGAGFLCGNAWGDRWQGDIAVEFAAGQRGGERHGRWRLWRRSPSQGLQDFELALSAAWKVVGLAAVSADAPALIALDPDRKAVVRIGERGRTTLYASPQKISVASVAAAADTIALIDVSGRLTILRHQGRDVLVYEGGDD</sequence>
<name>A0AAU8MSD4_9GAMM</name>
<reference evidence="1" key="1">
    <citation type="submission" date="2024-06" db="EMBL/GenBank/DDBJ databases">
        <authorList>
            <person name="Li S."/>
        </authorList>
    </citation>
    <scope>NUCLEOTIDE SEQUENCE</scope>
    <source>
        <strain evidence="1">SR10</strain>
    </source>
</reference>
<evidence type="ECO:0000313" key="1">
    <source>
        <dbReference type="EMBL" id="XCO74937.1"/>
    </source>
</evidence>
<accession>A0AAU8MSD4</accession>
<protein>
    <submittedName>
        <fullName evidence="1">Uncharacterized protein</fullName>
    </submittedName>
</protein>